<evidence type="ECO:0000256" key="6">
    <source>
        <dbReference type="PROSITE-ProRule" id="PRU00339"/>
    </source>
</evidence>
<dbReference type="Gene3D" id="1.25.40.10">
    <property type="entry name" value="Tetratricopeptide repeat domain"/>
    <property type="match status" value="2"/>
</dbReference>
<keyword evidence="8" id="KW-0812">Transmembrane</keyword>
<evidence type="ECO:0000256" key="3">
    <source>
        <dbReference type="ARBA" id="ARBA00022737"/>
    </source>
</evidence>
<evidence type="ECO:0000313" key="14">
    <source>
        <dbReference type="Proteomes" id="UP000471216"/>
    </source>
</evidence>
<dbReference type="EMBL" id="WKMX01000009">
    <property type="protein sequence ID" value="MRZ06703.1"/>
    <property type="molecule type" value="Genomic_DNA"/>
</dbReference>
<dbReference type="PANTHER" id="PTHR46630">
    <property type="entry name" value="TETRATRICOPEPTIDE REPEAT PROTEIN 29"/>
    <property type="match status" value="1"/>
</dbReference>
<name>A0A174VUK7_PARDI</name>
<gene>
    <name evidence="9" type="ORF">ERS852560_02384</name>
    <name evidence="11" type="ORF">GKD54_10785</name>
    <name evidence="10" type="ORF">GKD58_11305</name>
</gene>
<dbReference type="EMBL" id="CZBM01000009">
    <property type="protein sequence ID" value="CUQ35947.1"/>
    <property type="molecule type" value="Genomic_DNA"/>
</dbReference>
<dbReference type="RefSeq" id="WP_057328634.1">
    <property type="nucleotide sequence ID" value="NZ_CZBM01000009.1"/>
</dbReference>
<dbReference type="Proteomes" id="UP000450599">
    <property type="component" value="Unassembled WGS sequence"/>
</dbReference>
<dbReference type="PROSITE" id="PS50293">
    <property type="entry name" value="TPR_REGION"/>
    <property type="match status" value="1"/>
</dbReference>
<evidence type="ECO:0000256" key="5">
    <source>
        <dbReference type="ARBA" id="ARBA00038253"/>
    </source>
</evidence>
<dbReference type="Proteomes" id="UP000095332">
    <property type="component" value="Unassembled WGS sequence"/>
</dbReference>
<dbReference type="AlphaFoldDB" id="A0A174VUK7"/>
<evidence type="ECO:0000313" key="13">
    <source>
        <dbReference type="Proteomes" id="UP000450599"/>
    </source>
</evidence>
<evidence type="ECO:0000256" key="8">
    <source>
        <dbReference type="SAM" id="Phobius"/>
    </source>
</evidence>
<dbReference type="GO" id="GO:0005737">
    <property type="term" value="C:cytoplasm"/>
    <property type="evidence" value="ECO:0007669"/>
    <property type="project" value="UniProtKB-SubCell"/>
</dbReference>
<feature type="coiled-coil region" evidence="7">
    <location>
        <begin position="386"/>
        <end position="413"/>
    </location>
</feature>
<evidence type="ECO:0000256" key="7">
    <source>
        <dbReference type="SAM" id="Coils"/>
    </source>
</evidence>
<keyword evidence="2" id="KW-0963">Cytoplasm</keyword>
<dbReference type="SUPFAM" id="SSF48452">
    <property type="entry name" value="TPR-like"/>
    <property type="match status" value="1"/>
</dbReference>
<feature type="repeat" description="TPR" evidence="6">
    <location>
        <begin position="104"/>
        <end position="137"/>
    </location>
</feature>
<accession>A0A174VUK7</accession>
<evidence type="ECO:0000256" key="4">
    <source>
        <dbReference type="ARBA" id="ARBA00022803"/>
    </source>
</evidence>
<keyword evidence="8" id="KW-1133">Transmembrane helix</keyword>
<feature type="transmembrane region" description="Helical" evidence="8">
    <location>
        <begin position="368"/>
        <end position="389"/>
    </location>
</feature>
<sequence>MPRIYILLMSVLISAFYACDHRGKPYPATLSRIESLADTNPEEARPLLDRLRDSLSLFDEEQHMYYDLLDLKVNDKMYVRHTSDSLIKRITAFYETYGDRDKLLESYYYMGRVYRDLNDAPEALKYFQKALDVAGDTRKYRLLSNVYSQMGTLYDYQNVYEEAIRMYEKAAEYKLLKGDSTSFSLVLRDIARVYDMVDKNDSALLYFQKAAIIANETGNRHRYSGILTELGDLYRELVMYDKALECLSESLKDSVDRNMYPTYSVLGNTYLELNKLDSADYYLRKCLDSPNLHVRDAIYEYLSLLYERRLNYREAIRYVRLGQQVQDSIRKITDSEEIRKMTSLYNYQKRETENLRLKGENDRMQIRIYRILSLFGLGLSITLLFIYRLRRQKERLARQFEALQREKQEQYERSFQYVEANNAKLNELGTLLSKDHEDTNSLLHVRKELLQVTNEQIQLRRTERDLLESDLRHSDIYMKFHSTNEADQIIREEDWNALRKELDKTYNNFTNRLYQLYSGMSLIELRICYLIKISVKVTDMAKILGRSKPSVSSSRKRLYKKIKGEDGTPNELDELIAGL</sequence>
<dbReference type="InterPro" id="IPR011990">
    <property type="entry name" value="TPR-like_helical_dom_sf"/>
</dbReference>
<evidence type="ECO:0000256" key="2">
    <source>
        <dbReference type="ARBA" id="ARBA00022490"/>
    </source>
</evidence>
<dbReference type="PANTHER" id="PTHR46630:SF1">
    <property type="entry name" value="TETRATRICOPEPTIDE REPEAT PROTEIN 29"/>
    <property type="match status" value="1"/>
</dbReference>
<dbReference type="InterPro" id="IPR051476">
    <property type="entry name" value="Bac_ResReg_Asp_Phosphatase"/>
</dbReference>
<evidence type="ECO:0000313" key="10">
    <source>
        <dbReference type="EMBL" id="MRY84832.1"/>
    </source>
</evidence>
<dbReference type="Proteomes" id="UP000471216">
    <property type="component" value="Unassembled WGS sequence"/>
</dbReference>
<dbReference type="Pfam" id="PF13424">
    <property type="entry name" value="TPR_12"/>
    <property type="match status" value="1"/>
</dbReference>
<proteinExistence type="inferred from homology"/>
<keyword evidence="4 6" id="KW-0802">TPR repeat</keyword>
<keyword evidence="3" id="KW-0677">Repeat</keyword>
<dbReference type="PROSITE" id="PS51257">
    <property type="entry name" value="PROKAR_LIPOPROTEIN"/>
    <property type="match status" value="1"/>
</dbReference>
<comment type="subcellular location">
    <subcellularLocation>
        <location evidence="1">Cytoplasm</location>
    </subcellularLocation>
</comment>
<feature type="repeat" description="TPR" evidence="6">
    <location>
        <begin position="144"/>
        <end position="177"/>
    </location>
</feature>
<dbReference type="SMART" id="SM00028">
    <property type="entry name" value="TPR"/>
    <property type="match status" value="5"/>
</dbReference>
<keyword evidence="7" id="KW-0175">Coiled coil</keyword>
<reference evidence="13 14" key="2">
    <citation type="journal article" date="2019" name="Nat. Med.">
        <title>A library of human gut bacterial isolates paired with longitudinal multiomics data enables mechanistic microbiome research.</title>
        <authorList>
            <person name="Poyet M."/>
            <person name="Groussin M."/>
            <person name="Gibbons S.M."/>
            <person name="Avila-Pacheco J."/>
            <person name="Jiang X."/>
            <person name="Kearney S.M."/>
            <person name="Perrotta A.R."/>
            <person name="Berdy B."/>
            <person name="Zhao S."/>
            <person name="Lieberman T.D."/>
            <person name="Swanson P.K."/>
            <person name="Smith M."/>
            <person name="Roesemann S."/>
            <person name="Alexander J.E."/>
            <person name="Rich S.A."/>
            <person name="Livny J."/>
            <person name="Vlamakis H."/>
            <person name="Clish C."/>
            <person name="Bullock K."/>
            <person name="Deik A."/>
            <person name="Scott J."/>
            <person name="Pierce K.A."/>
            <person name="Xavier R.J."/>
            <person name="Alm E.J."/>
        </authorList>
    </citation>
    <scope>NUCLEOTIDE SEQUENCE [LARGE SCALE GENOMIC DNA]</scope>
    <source>
        <strain evidence="11 14">BIOML-A10</strain>
        <strain evidence="10 13">BIOML-A11</strain>
    </source>
</reference>
<dbReference type="PROSITE" id="PS50005">
    <property type="entry name" value="TPR"/>
    <property type="match status" value="2"/>
</dbReference>
<comment type="similarity">
    <text evidence="5">Belongs to the Rap family.</text>
</comment>
<reference evidence="9 12" key="1">
    <citation type="submission" date="2015-09" db="EMBL/GenBank/DDBJ databases">
        <authorList>
            <consortium name="Pathogen Informatics"/>
        </authorList>
    </citation>
    <scope>NUCLEOTIDE SEQUENCE [LARGE SCALE GENOMIC DNA]</scope>
    <source>
        <strain evidence="9 12">2789STDY5834948</strain>
    </source>
</reference>
<keyword evidence="8" id="KW-0472">Membrane</keyword>
<protein>
    <submittedName>
        <fullName evidence="10">Tetratricopeptide repeat protein</fullName>
    </submittedName>
</protein>
<evidence type="ECO:0000313" key="9">
    <source>
        <dbReference type="EMBL" id="CUQ35947.1"/>
    </source>
</evidence>
<organism evidence="9 12">
    <name type="scientific">Parabacteroides distasonis</name>
    <dbReference type="NCBI Taxonomy" id="823"/>
    <lineage>
        <taxon>Bacteria</taxon>
        <taxon>Pseudomonadati</taxon>
        <taxon>Bacteroidota</taxon>
        <taxon>Bacteroidia</taxon>
        <taxon>Bacteroidales</taxon>
        <taxon>Tannerellaceae</taxon>
        <taxon>Parabacteroides</taxon>
    </lineage>
</organism>
<dbReference type="Pfam" id="PF13181">
    <property type="entry name" value="TPR_8"/>
    <property type="match status" value="1"/>
</dbReference>
<evidence type="ECO:0000256" key="1">
    <source>
        <dbReference type="ARBA" id="ARBA00004496"/>
    </source>
</evidence>
<dbReference type="EMBL" id="WKMW01000010">
    <property type="protein sequence ID" value="MRY84832.1"/>
    <property type="molecule type" value="Genomic_DNA"/>
</dbReference>
<evidence type="ECO:0000313" key="12">
    <source>
        <dbReference type="Proteomes" id="UP000095332"/>
    </source>
</evidence>
<dbReference type="InterPro" id="IPR019734">
    <property type="entry name" value="TPR_rpt"/>
</dbReference>
<evidence type="ECO:0000313" key="11">
    <source>
        <dbReference type="EMBL" id="MRZ06703.1"/>
    </source>
</evidence>